<evidence type="ECO:0000313" key="3">
    <source>
        <dbReference type="Proteomes" id="UP000298327"/>
    </source>
</evidence>
<evidence type="ECO:0000256" key="1">
    <source>
        <dbReference type="SAM" id="MobiDB-lite"/>
    </source>
</evidence>
<comment type="caution">
    <text evidence="2">The sequence shown here is derived from an EMBL/GenBank/DDBJ whole genome shotgun (WGS) entry which is preliminary data.</text>
</comment>
<dbReference type="AlphaFoldDB" id="A0A4Y9Z937"/>
<dbReference type="Proteomes" id="UP000298327">
    <property type="component" value="Unassembled WGS sequence"/>
</dbReference>
<keyword evidence="3" id="KW-1185">Reference proteome</keyword>
<feature type="region of interest" description="Disordered" evidence="1">
    <location>
        <begin position="76"/>
        <end position="106"/>
    </location>
</feature>
<evidence type="ECO:0000313" key="2">
    <source>
        <dbReference type="EMBL" id="TFY70640.1"/>
    </source>
</evidence>
<protein>
    <submittedName>
        <fullName evidence="2">Uncharacterized protein</fullName>
    </submittedName>
</protein>
<name>A0A4Y9Z937_9AGAM</name>
<proteinExistence type="predicted"/>
<reference evidence="2 3" key="1">
    <citation type="submission" date="2019-02" db="EMBL/GenBank/DDBJ databases">
        <title>Genome sequencing of the rare red list fungi Dentipellis fragilis.</title>
        <authorList>
            <person name="Buettner E."/>
            <person name="Kellner H."/>
        </authorList>
    </citation>
    <scope>NUCLEOTIDE SEQUENCE [LARGE SCALE GENOMIC DNA]</scope>
    <source>
        <strain evidence="2 3">DSM 105465</strain>
    </source>
</reference>
<organism evidence="2 3">
    <name type="scientific">Dentipellis fragilis</name>
    <dbReference type="NCBI Taxonomy" id="205917"/>
    <lineage>
        <taxon>Eukaryota</taxon>
        <taxon>Fungi</taxon>
        <taxon>Dikarya</taxon>
        <taxon>Basidiomycota</taxon>
        <taxon>Agaricomycotina</taxon>
        <taxon>Agaricomycetes</taxon>
        <taxon>Russulales</taxon>
        <taxon>Hericiaceae</taxon>
        <taxon>Dentipellis</taxon>
    </lineage>
</organism>
<feature type="compositionally biased region" description="Low complexity" evidence="1">
    <location>
        <begin position="94"/>
        <end position="103"/>
    </location>
</feature>
<feature type="compositionally biased region" description="Basic and acidic residues" evidence="1">
    <location>
        <begin position="153"/>
        <end position="170"/>
    </location>
</feature>
<gene>
    <name evidence="2" type="ORF">EVG20_g2375</name>
</gene>
<dbReference type="EMBL" id="SEOQ01000091">
    <property type="protein sequence ID" value="TFY70640.1"/>
    <property type="molecule type" value="Genomic_DNA"/>
</dbReference>
<sequence>MTQPAPPLFPLSPLAKSQTKFVLQVHPLHDLHTNDHFPCRPGSQISRYRPPFSAQPDPPTVHAVPRGLTSNAADIQICPAPPTLPSRPPRHSASRGQAGAGASTTQVSAFSVLPHAVRETELRRRQCDWEPLEVKPAVSESIGDVIRAASSRTDVRPIADRGTRRGPEHQ</sequence>
<accession>A0A4Y9Z937</accession>
<feature type="region of interest" description="Disordered" evidence="1">
    <location>
        <begin position="149"/>
        <end position="170"/>
    </location>
</feature>